<comment type="caution">
    <text evidence="1">The sequence shown here is derived from an EMBL/GenBank/DDBJ whole genome shotgun (WGS) entry which is preliminary data.</text>
</comment>
<organism evidence="1 2">
    <name type="scientific">Mycena alexandri</name>
    <dbReference type="NCBI Taxonomy" id="1745969"/>
    <lineage>
        <taxon>Eukaryota</taxon>
        <taxon>Fungi</taxon>
        <taxon>Dikarya</taxon>
        <taxon>Basidiomycota</taxon>
        <taxon>Agaricomycotina</taxon>
        <taxon>Agaricomycetes</taxon>
        <taxon>Agaricomycetidae</taxon>
        <taxon>Agaricales</taxon>
        <taxon>Marasmiineae</taxon>
        <taxon>Mycenaceae</taxon>
        <taxon>Mycena</taxon>
    </lineage>
</organism>
<dbReference type="EMBL" id="JARJCM010000080">
    <property type="protein sequence ID" value="KAJ7031580.1"/>
    <property type="molecule type" value="Genomic_DNA"/>
</dbReference>
<evidence type="ECO:0000313" key="1">
    <source>
        <dbReference type="EMBL" id="KAJ7031580.1"/>
    </source>
</evidence>
<reference evidence="1" key="1">
    <citation type="submission" date="2023-03" db="EMBL/GenBank/DDBJ databases">
        <title>Massive genome expansion in bonnet fungi (Mycena s.s.) driven by repeated elements and novel gene families across ecological guilds.</title>
        <authorList>
            <consortium name="Lawrence Berkeley National Laboratory"/>
            <person name="Harder C.B."/>
            <person name="Miyauchi S."/>
            <person name="Viragh M."/>
            <person name="Kuo A."/>
            <person name="Thoen E."/>
            <person name="Andreopoulos B."/>
            <person name="Lu D."/>
            <person name="Skrede I."/>
            <person name="Drula E."/>
            <person name="Henrissat B."/>
            <person name="Morin E."/>
            <person name="Kohler A."/>
            <person name="Barry K."/>
            <person name="LaButti K."/>
            <person name="Morin E."/>
            <person name="Salamov A."/>
            <person name="Lipzen A."/>
            <person name="Mereny Z."/>
            <person name="Hegedus B."/>
            <person name="Baldrian P."/>
            <person name="Stursova M."/>
            <person name="Weitz H."/>
            <person name="Taylor A."/>
            <person name="Grigoriev I.V."/>
            <person name="Nagy L.G."/>
            <person name="Martin F."/>
            <person name="Kauserud H."/>
        </authorList>
    </citation>
    <scope>NUCLEOTIDE SEQUENCE</scope>
    <source>
        <strain evidence="1">CBHHK200</strain>
    </source>
</reference>
<gene>
    <name evidence="1" type="ORF">C8F04DRAFT_693829</name>
</gene>
<name>A0AAD6X0S8_9AGAR</name>
<proteinExistence type="predicted"/>
<evidence type="ECO:0000313" key="2">
    <source>
        <dbReference type="Proteomes" id="UP001218188"/>
    </source>
</evidence>
<protein>
    <submittedName>
        <fullName evidence="1">Uncharacterized protein</fullName>
    </submittedName>
</protein>
<dbReference type="Proteomes" id="UP001218188">
    <property type="component" value="Unassembled WGS sequence"/>
</dbReference>
<accession>A0AAD6X0S8</accession>
<sequence>MPSNLAPHQIYSSQLEQLKYGYALWCPEPETGHNFQYAEVRPGDVGYFQEGGFCRLFNVSLPEDDQENSLGVPDGFEPLHLPKGGVLTRDPFLPAQALRSSSVYDVERSAKAGGDLQVVSAGVGVGYSCSKKRGALLNLSQPLKSERILAGIHIKNYVRQHYQSWYDFASALGRDIETGVIVLVTGCMKTYEWTSAVFNNTSKDTGNPLLLPPVMELNKGLKLQVV</sequence>
<keyword evidence="2" id="KW-1185">Reference proteome</keyword>
<dbReference type="AlphaFoldDB" id="A0AAD6X0S8"/>